<dbReference type="InterPro" id="IPR001162">
    <property type="entry name" value="UvrC_RNase_H_dom"/>
</dbReference>
<dbReference type="SUPFAM" id="SSF46600">
    <property type="entry name" value="C-terminal UvrC-binding domain of UvrB"/>
    <property type="match status" value="1"/>
</dbReference>
<dbReference type="GO" id="GO:0009381">
    <property type="term" value="F:excinuclease ABC activity"/>
    <property type="evidence" value="ECO:0007669"/>
    <property type="project" value="InterPro"/>
</dbReference>
<dbReference type="PANTHER" id="PTHR30562">
    <property type="entry name" value="UVRC/OXIDOREDUCTASE"/>
    <property type="match status" value="1"/>
</dbReference>
<evidence type="ECO:0000259" key="8">
    <source>
        <dbReference type="PROSITE" id="PS50165"/>
    </source>
</evidence>
<evidence type="ECO:0000256" key="1">
    <source>
        <dbReference type="ARBA" id="ARBA00022490"/>
    </source>
</evidence>
<dbReference type="Gene3D" id="4.10.860.10">
    <property type="entry name" value="UVR domain"/>
    <property type="match status" value="1"/>
</dbReference>
<dbReference type="SUPFAM" id="SSF82771">
    <property type="entry name" value="GIY-YIG endonuclease"/>
    <property type="match status" value="1"/>
</dbReference>
<evidence type="ECO:0000256" key="4">
    <source>
        <dbReference type="ARBA" id="ARBA00022881"/>
    </source>
</evidence>
<dbReference type="FunFam" id="3.40.1440.10:FF:000001">
    <property type="entry name" value="UvrABC system protein C"/>
    <property type="match status" value="1"/>
</dbReference>
<name>A0A832QBU1_9BACT</name>
<dbReference type="AlphaFoldDB" id="A0A832QBU1"/>
<dbReference type="InterPro" id="IPR035901">
    <property type="entry name" value="GIY-YIG_endonuc_sf"/>
</dbReference>
<dbReference type="Proteomes" id="UP000576550">
    <property type="component" value="Unassembled WGS sequence"/>
</dbReference>
<accession>A0A832QBU1</accession>
<dbReference type="Pfam" id="PF02151">
    <property type="entry name" value="UVR"/>
    <property type="match status" value="1"/>
</dbReference>
<dbReference type="Pfam" id="PF08459">
    <property type="entry name" value="UvrC_RNaseH_dom"/>
    <property type="match status" value="1"/>
</dbReference>
<reference evidence="9 10" key="1">
    <citation type="journal article" date="2020" name="Biotechnol. Biofuels">
        <title>New insights from the biogas microbiome by comprehensive genome-resolved metagenomics of nearly 1600 species originating from multiple anaerobic digesters.</title>
        <authorList>
            <person name="Campanaro S."/>
            <person name="Treu L."/>
            <person name="Rodriguez-R L.M."/>
            <person name="Kovalovszki A."/>
            <person name="Ziels R.M."/>
            <person name="Maus I."/>
            <person name="Zhu X."/>
            <person name="Kougias P.G."/>
            <person name="Basile A."/>
            <person name="Luo G."/>
            <person name="Schluter A."/>
            <person name="Konstantinidis K.T."/>
            <person name="Angelidaki I."/>
        </authorList>
    </citation>
    <scope>NUCLEOTIDE SEQUENCE [LARGE SCALE GENOMIC DNA]</scope>
    <source>
        <strain evidence="9">AS05jafATM_89</strain>
    </source>
</reference>
<dbReference type="GO" id="GO:0009380">
    <property type="term" value="C:excinuclease repair complex"/>
    <property type="evidence" value="ECO:0007669"/>
    <property type="project" value="TreeGrafter"/>
</dbReference>
<dbReference type="Gene3D" id="1.10.150.20">
    <property type="entry name" value="5' to 3' exonuclease, C-terminal subdomain"/>
    <property type="match status" value="1"/>
</dbReference>
<dbReference type="CDD" id="cd10434">
    <property type="entry name" value="GIY-YIG_UvrC_Cho"/>
    <property type="match status" value="1"/>
</dbReference>
<evidence type="ECO:0000256" key="3">
    <source>
        <dbReference type="ARBA" id="ARBA00022769"/>
    </source>
</evidence>
<dbReference type="EMBL" id="DUTP01000003">
    <property type="protein sequence ID" value="HHX99416.1"/>
    <property type="molecule type" value="Genomic_DNA"/>
</dbReference>
<evidence type="ECO:0000256" key="2">
    <source>
        <dbReference type="ARBA" id="ARBA00022763"/>
    </source>
</evidence>
<dbReference type="Gene3D" id="3.30.420.340">
    <property type="entry name" value="UvrC, RNAse H endonuclease domain"/>
    <property type="match status" value="1"/>
</dbReference>
<dbReference type="InterPro" id="IPR000305">
    <property type="entry name" value="GIY-YIG_endonuc"/>
</dbReference>
<dbReference type="Pfam" id="PF12826">
    <property type="entry name" value="HHH_2"/>
    <property type="match status" value="1"/>
</dbReference>
<dbReference type="SUPFAM" id="SSF47781">
    <property type="entry name" value="RuvA domain 2-like"/>
    <property type="match status" value="1"/>
</dbReference>
<dbReference type="InterPro" id="IPR050066">
    <property type="entry name" value="UvrABC_protein_C"/>
</dbReference>
<dbReference type="PANTHER" id="PTHR30562:SF1">
    <property type="entry name" value="UVRABC SYSTEM PROTEIN C"/>
    <property type="match status" value="1"/>
</dbReference>
<dbReference type="InterPro" id="IPR047296">
    <property type="entry name" value="GIY-YIG_UvrC_Cho"/>
</dbReference>
<evidence type="ECO:0000313" key="10">
    <source>
        <dbReference type="Proteomes" id="UP000576550"/>
    </source>
</evidence>
<dbReference type="InterPro" id="IPR038476">
    <property type="entry name" value="UvrC_RNase_H_dom_sf"/>
</dbReference>
<dbReference type="Gene3D" id="3.40.1440.10">
    <property type="entry name" value="GIY-YIG endonuclease"/>
    <property type="match status" value="1"/>
</dbReference>
<feature type="domain" description="UvrC family homology region profile" evidence="8">
    <location>
        <begin position="251"/>
        <end position="365"/>
    </location>
</feature>
<keyword evidence="1" id="KW-0963">Cytoplasm</keyword>
<comment type="caution">
    <text evidence="9">The sequence shown here is derived from an EMBL/GenBank/DDBJ whole genome shotgun (WGS) entry which is preliminary data.</text>
</comment>
<dbReference type="InterPro" id="IPR001943">
    <property type="entry name" value="UVR_dom"/>
</dbReference>
<sequence>MNLNELELLPRKTGIYKFYNKKGEILYIGKALNLQARVKSYFNNTLYDRPYVKKMIPFINRVEVEETNNEVESLVLEAALIKEYQPKYNSELKDDKSYAWIYISTKEKFPTVKVVRNVNEKELKKGKLFGPYPNTHSARRVFTYLRKIYPFCTCSPSKAKREGVCMYYHLGLCPGPYQNHISEAEYKENIKEIIKFLEGKKKGHISNLEKEMKKYAKAKEYEKAGELRDKINDLKYLSQKIDFEYEETPDSYIQKRKELLQSNFKELKIELGLKSLNRIECYDVSNIQGKEAYTSLVVAEEGEIKRSEYRIFKIKTLNKSNDMHMLKEALERRFHPKNLIKYPSIPEVVLIDGGKPQLSVVQKVIPKEICLLGITEGKKKGSRILDEFWYVDRESGKISRIDIENKSLLIDLRDEAHRFAILHHRKARRKKSQSSQLDNILGVGQKSRKKLLKAFESIENIKKASFEELNEVLNNKRISESVFKYFRKQ</sequence>
<feature type="domain" description="GIY-YIG" evidence="7">
    <location>
        <begin position="11"/>
        <end position="90"/>
    </location>
</feature>
<organism evidence="9 10">
    <name type="scientific">Candidatus Dojkabacteria bacterium</name>
    <dbReference type="NCBI Taxonomy" id="2099670"/>
    <lineage>
        <taxon>Bacteria</taxon>
        <taxon>Candidatus Dojkabacteria</taxon>
    </lineage>
</organism>
<dbReference type="PROSITE" id="PS50164">
    <property type="entry name" value="GIY_YIG"/>
    <property type="match status" value="1"/>
</dbReference>
<protein>
    <submittedName>
        <fullName evidence="9">GIY-YIG nuclease family protein</fullName>
    </submittedName>
</protein>
<dbReference type="GO" id="GO:0006289">
    <property type="term" value="P:nucleotide-excision repair"/>
    <property type="evidence" value="ECO:0007669"/>
    <property type="project" value="InterPro"/>
</dbReference>
<keyword evidence="2" id="KW-0227">DNA damage</keyword>
<proteinExistence type="predicted"/>
<dbReference type="PROSITE" id="PS50151">
    <property type="entry name" value="UVR"/>
    <property type="match status" value="1"/>
</dbReference>
<evidence type="ECO:0000259" key="6">
    <source>
        <dbReference type="PROSITE" id="PS50151"/>
    </source>
</evidence>
<dbReference type="Pfam" id="PF01541">
    <property type="entry name" value="GIY-YIG"/>
    <property type="match status" value="1"/>
</dbReference>
<keyword evidence="5" id="KW-0234">DNA repair</keyword>
<dbReference type="SMART" id="SM00465">
    <property type="entry name" value="GIYc"/>
    <property type="match status" value="1"/>
</dbReference>
<evidence type="ECO:0000313" key="9">
    <source>
        <dbReference type="EMBL" id="HHX99416.1"/>
    </source>
</evidence>
<keyword evidence="4" id="KW-0267">Excision nuclease</keyword>
<dbReference type="InterPro" id="IPR036876">
    <property type="entry name" value="UVR_dom_sf"/>
</dbReference>
<keyword evidence="3" id="KW-0228">DNA excision</keyword>
<evidence type="ECO:0000256" key="5">
    <source>
        <dbReference type="ARBA" id="ARBA00023204"/>
    </source>
</evidence>
<feature type="domain" description="UVR" evidence="6">
    <location>
        <begin position="202"/>
        <end position="237"/>
    </location>
</feature>
<dbReference type="InterPro" id="IPR041663">
    <property type="entry name" value="DisA/LigA_HHH"/>
</dbReference>
<gene>
    <name evidence="9" type="ORF">GX533_01920</name>
</gene>
<dbReference type="PROSITE" id="PS50165">
    <property type="entry name" value="UVRC"/>
    <property type="match status" value="1"/>
</dbReference>
<evidence type="ECO:0000259" key="7">
    <source>
        <dbReference type="PROSITE" id="PS50164"/>
    </source>
</evidence>
<dbReference type="InterPro" id="IPR010994">
    <property type="entry name" value="RuvA_2-like"/>
</dbReference>